<dbReference type="Pfam" id="PF04203">
    <property type="entry name" value="Sortase"/>
    <property type="match status" value="1"/>
</dbReference>
<organism evidence="3">
    <name type="scientific">hydrothermal vent metagenome</name>
    <dbReference type="NCBI Taxonomy" id="652676"/>
    <lineage>
        <taxon>unclassified sequences</taxon>
        <taxon>metagenomes</taxon>
        <taxon>ecological metagenomes</taxon>
    </lineage>
</organism>
<keyword evidence="2" id="KW-0472">Membrane</keyword>
<feature type="transmembrane region" description="Helical" evidence="2">
    <location>
        <begin position="12"/>
        <end position="34"/>
    </location>
</feature>
<evidence type="ECO:0000313" key="3">
    <source>
        <dbReference type="EMBL" id="VAW39853.1"/>
    </source>
</evidence>
<keyword evidence="1" id="KW-0378">Hydrolase</keyword>
<keyword evidence="2" id="KW-0812">Transmembrane</keyword>
<dbReference type="InterPro" id="IPR005754">
    <property type="entry name" value="Sortase"/>
</dbReference>
<accession>A0A3B0VHT4</accession>
<evidence type="ECO:0000256" key="1">
    <source>
        <dbReference type="ARBA" id="ARBA00022801"/>
    </source>
</evidence>
<dbReference type="AlphaFoldDB" id="A0A3B0VHT4"/>
<reference evidence="3" key="1">
    <citation type="submission" date="2018-06" db="EMBL/GenBank/DDBJ databases">
        <authorList>
            <person name="Zhirakovskaya E."/>
        </authorList>
    </citation>
    <scope>NUCLEOTIDE SEQUENCE</scope>
</reference>
<protein>
    <recommendedName>
        <fullName evidence="4">Peptidase C60, sortase A and B</fullName>
    </recommendedName>
</protein>
<dbReference type="EMBL" id="UOEU01000767">
    <property type="protein sequence ID" value="VAW39853.1"/>
    <property type="molecule type" value="Genomic_DNA"/>
</dbReference>
<sequence>MTNQNSDEKRVPWGVVLVTIGLVITVTAAAILFITPSTAQAVVAKSPLPYVTVVVTAVPNATEIARLNEGIASTEIRLPENFVALEDAPRSTLANQPKRIVIPSIAVDAPVTDVGLSAFESDGQTYYQWQVPSAYEAGWHNSSAPLGQPGNTVLNGHHNIFGEVFGKLVNLQVGDEIVLYDADKPHSYTVSEVMILPERDQPLEVRLENAQWIQPTDDERLTLVTCWPYTDNSHRLIVVAYPTE</sequence>
<dbReference type="CDD" id="cd00004">
    <property type="entry name" value="Sortase"/>
    <property type="match status" value="1"/>
</dbReference>
<dbReference type="Gene3D" id="2.40.260.10">
    <property type="entry name" value="Sortase"/>
    <property type="match status" value="1"/>
</dbReference>
<evidence type="ECO:0008006" key="4">
    <source>
        <dbReference type="Google" id="ProtNLM"/>
    </source>
</evidence>
<evidence type="ECO:0000256" key="2">
    <source>
        <dbReference type="SAM" id="Phobius"/>
    </source>
</evidence>
<name>A0A3B0VHT4_9ZZZZ</name>
<dbReference type="InterPro" id="IPR023365">
    <property type="entry name" value="Sortase_dom-sf"/>
</dbReference>
<keyword evidence="2" id="KW-1133">Transmembrane helix</keyword>
<dbReference type="SUPFAM" id="SSF63817">
    <property type="entry name" value="Sortase"/>
    <property type="match status" value="1"/>
</dbReference>
<dbReference type="GO" id="GO:0016787">
    <property type="term" value="F:hydrolase activity"/>
    <property type="evidence" value="ECO:0007669"/>
    <property type="project" value="UniProtKB-KW"/>
</dbReference>
<proteinExistence type="predicted"/>
<gene>
    <name evidence="3" type="ORF">MNBD_CHLOROFLEXI01-1251</name>
</gene>